<dbReference type="GO" id="GO:0004827">
    <property type="term" value="F:proline-tRNA ligase activity"/>
    <property type="evidence" value="ECO:0007669"/>
    <property type="project" value="UniProtKB-UniRule"/>
</dbReference>
<comment type="domain">
    <text evidence="8">Consists of three domains: the N-terminal catalytic domain, the anticodon-binding domain and the C-terminal extension.</text>
</comment>
<keyword evidence="3 8" id="KW-0067">ATP-binding</keyword>
<dbReference type="InterPro" id="IPR045864">
    <property type="entry name" value="aa-tRNA-synth_II/BPL/LPL"/>
</dbReference>
<comment type="catalytic activity">
    <reaction evidence="6 8">
        <text>tRNA(Pro) + L-proline + ATP = L-prolyl-tRNA(Pro) + AMP + diphosphate</text>
        <dbReference type="Rhea" id="RHEA:14305"/>
        <dbReference type="Rhea" id="RHEA-COMP:9700"/>
        <dbReference type="Rhea" id="RHEA-COMP:9702"/>
        <dbReference type="ChEBI" id="CHEBI:30616"/>
        <dbReference type="ChEBI" id="CHEBI:33019"/>
        <dbReference type="ChEBI" id="CHEBI:60039"/>
        <dbReference type="ChEBI" id="CHEBI:78442"/>
        <dbReference type="ChEBI" id="CHEBI:78532"/>
        <dbReference type="ChEBI" id="CHEBI:456215"/>
        <dbReference type="EC" id="6.1.1.15"/>
    </reaction>
</comment>
<dbReference type="InterPro" id="IPR002316">
    <property type="entry name" value="Pro-tRNA-ligase_IIa"/>
</dbReference>
<keyword evidence="1 8" id="KW-0436">Ligase</keyword>
<dbReference type="InterPro" id="IPR002314">
    <property type="entry name" value="aa-tRNA-synt_IIb"/>
</dbReference>
<comment type="subcellular location">
    <subcellularLocation>
        <location evidence="8">Cytoplasm</location>
    </subcellularLocation>
</comment>
<dbReference type="EMBL" id="NZEX01000024">
    <property type="protein sequence ID" value="MAH62317.1"/>
    <property type="molecule type" value="Genomic_DNA"/>
</dbReference>
<comment type="subunit">
    <text evidence="8">Homodimer.</text>
</comment>
<dbReference type="InterPro" id="IPR004154">
    <property type="entry name" value="Anticodon-bd"/>
</dbReference>
<dbReference type="InterPro" id="IPR016061">
    <property type="entry name" value="Pro-tRNA_ligase_II_C"/>
</dbReference>
<dbReference type="EC" id="6.1.1.15" evidence="8"/>
<gene>
    <name evidence="8" type="primary">proS</name>
    <name evidence="10" type="ORF">CMN54_02460</name>
</gene>
<dbReference type="NCBIfam" id="TIGR00408">
    <property type="entry name" value="proS_fam_I"/>
    <property type="match status" value="1"/>
</dbReference>
<evidence type="ECO:0000256" key="6">
    <source>
        <dbReference type="ARBA" id="ARBA00047671"/>
    </source>
</evidence>
<keyword evidence="4 8" id="KW-0648">Protein biosynthesis</keyword>
<evidence type="ECO:0000256" key="3">
    <source>
        <dbReference type="ARBA" id="ARBA00022840"/>
    </source>
</evidence>
<dbReference type="PANTHER" id="PTHR43382:SF2">
    <property type="entry name" value="BIFUNCTIONAL GLUTAMATE_PROLINE--TRNA LIGASE"/>
    <property type="match status" value="1"/>
</dbReference>
<evidence type="ECO:0000256" key="1">
    <source>
        <dbReference type="ARBA" id="ARBA00022598"/>
    </source>
</evidence>
<dbReference type="InterPro" id="IPR036621">
    <property type="entry name" value="Anticodon-bd_dom_sf"/>
</dbReference>
<evidence type="ECO:0000259" key="9">
    <source>
        <dbReference type="PROSITE" id="PS50862"/>
    </source>
</evidence>
<organism evidence="10 11">
    <name type="scientific">SAR324 cluster bacterium</name>
    <dbReference type="NCBI Taxonomy" id="2024889"/>
    <lineage>
        <taxon>Bacteria</taxon>
        <taxon>Deltaproteobacteria</taxon>
        <taxon>SAR324 cluster</taxon>
    </lineage>
</organism>
<dbReference type="Gene3D" id="3.30.930.10">
    <property type="entry name" value="Bira Bifunctional Protein, Domain 2"/>
    <property type="match status" value="1"/>
</dbReference>
<dbReference type="CDD" id="cd00862">
    <property type="entry name" value="ProRS_anticodon_zinc"/>
    <property type="match status" value="1"/>
</dbReference>
<evidence type="ECO:0000256" key="4">
    <source>
        <dbReference type="ARBA" id="ARBA00022917"/>
    </source>
</evidence>
<dbReference type="GO" id="GO:0006433">
    <property type="term" value="P:prolyl-tRNA aminoacylation"/>
    <property type="evidence" value="ECO:0007669"/>
    <property type="project" value="UniProtKB-UniRule"/>
</dbReference>
<protein>
    <recommendedName>
        <fullName evidence="8">Proline--tRNA ligase</fullName>
        <ecNumber evidence="8">6.1.1.15</ecNumber>
    </recommendedName>
    <alternativeName>
        <fullName evidence="8">Prolyl-tRNA synthetase</fullName>
        <shortName evidence="8">ProRS</shortName>
    </alternativeName>
</protein>
<keyword evidence="2 8" id="KW-0547">Nucleotide-binding</keyword>
<dbReference type="SUPFAM" id="SSF52954">
    <property type="entry name" value="Class II aaRS ABD-related"/>
    <property type="match status" value="1"/>
</dbReference>
<keyword evidence="8" id="KW-0963">Cytoplasm</keyword>
<dbReference type="GO" id="GO:0005737">
    <property type="term" value="C:cytoplasm"/>
    <property type="evidence" value="ECO:0007669"/>
    <property type="project" value="UniProtKB-SubCell"/>
</dbReference>
<proteinExistence type="inferred from homology"/>
<dbReference type="InterPro" id="IPR004499">
    <property type="entry name" value="Pro-tRNA-ligase_IIa_arc-type"/>
</dbReference>
<dbReference type="GO" id="GO:0005524">
    <property type="term" value="F:ATP binding"/>
    <property type="evidence" value="ECO:0007669"/>
    <property type="project" value="UniProtKB-UniRule"/>
</dbReference>
<dbReference type="HAMAP" id="MF_01571">
    <property type="entry name" value="Pro_tRNA_synth_type3"/>
    <property type="match status" value="1"/>
</dbReference>
<reference evidence="11" key="1">
    <citation type="submission" date="2017-09" db="EMBL/GenBank/DDBJ databases">
        <title>The Reconstruction of 2,631 Draft Metagenome-Assembled Genomes from the Global Oceans.</title>
        <authorList>
            <person name="Tully B.J."/>
            <person name="Graham E.D."/>
            <person name="Heidelberg J.F."/>
        </authorList>
    </citation>
    <scope>NUCLEOTIDE SEQUENCE [LARGE SCALE GENOMIC DNA]</scope>
</reference>
<comment type="function">
    <text evidence="8">Catalyzes the attachment of proline to tRNA(Pro) in a two-step reaction: proline is first activated by ATP to form Pro-AMP and then transferred to the acceptor end of tRNA(Pro).</text>
</comment>
<dbReference type="AlphaFoldDB" id="A0A2D6YGL6"/>
<dbReference type="InterPro" id="IPR006195">
    <property type="entry name" value="aa-tRNA-synth_II"/>
</dbReference>
<dbReference type="PANTHER" id="PTHR43382">
    <property type="entry name" value="PROLYL-TRNA SYNTHETASE"/>
    <property type="match status" value="1"/>
</dbReference>
<dbReference type="PROSITE" id="PS50862">
    <property type="entry name" value="AA_TRNA_LIGASE_II"/>
    <property type="match status" value="1"/>
</dbReference>
<dbReference type="Gene3D" id="3.30.110.30">
    <property type="entry name" value="C-terminal domain of ProRS"/>
    <property type="match status" value="1"/>
</dbReference>
<sequence>MAKNITPRNDNYSQWYLDVIKAGQLADYAPVKGCMVIRPSGFAIWEAMQARLDRMFKETGHLNAYFPLLIPQEFLNREAEHVEGFSPECAVVTIGGGKELEEPLVIRPTSETVIGHMYAQWINSYRDLPVLINQWANVMRWEKRTRLFLRTSEFLWQEGHTAHETYEESQEETLKMLEVYRSFQEDDLAIPVIPGQKSEAEKFPGALSTYTVEAMMQDGKALQSATSHNLGQNFAKAFEIQFLDRNNQQSLAWTTSWGSSTRMIGGLIMTHSDDDGLVLPPRIAPVAVVLVPIFSNDQERSQTFEFAEQIKQRLAIHLDHLRIQIDDRDNLRPGDKFFHWIQQGVPVRVEIGPRDIKQQSAMVARRDVRDKKNVPLDEIANHVMSLLQQIQQNLYQRALDFRKANTRTAKNYGEFKEILEQEGGFIRAHWNGSREVEDQIKNETKATIRCIPLNNQPEAGKCILTGGHSKQEVIFAIAY</sequence>
<dbReference type="Pfam" id="PF00587">
    <property type="entry name" value="tRNA-synt_2b"/>
    <property type="match status" value="1"/>
</dbReference>
<dbReference type="Pfam" id="PF03129">
    <property type="entry name" value="HGTP_anticodon"/>
    <property type="match status" value="1"/>
</dbReference>
<evidence type="ECO:0000256" key="7">
    <source>
        <dbReference type="ARBA" id="ARBA00060806"/>
    </source>
</evidence>
<comment type="caution">
    <text evidence="10">The sequence shown here is derived from an EMBL/GenBank/DDBJ whole genome shotgun (WGS) entry which is preliminary data.</text>
</comment>
<evidence type="ECO:0000256" key="5">
    <source>
        <dbReference type="ARBA" id="ARBA00023146"/>
    </source>
</evidence>
<dbReference type="SUPFAM" id="SSF64586">
    <property type="entry name" value="C-terminal domain of ProRS"/>
    <property type="match status" value="1"/>
</dbReference>
<dbReference type="SMART" id="SM00946">
    <property type="entry name" value="ProRS-C_1"/>
    <property type="match status" value="1"/>
</dbReference>
<evidence type="ECO:0000313" key="11">
    <source>
        <dbReference type="Proteomes" id="UP000226525"/>
    </source>
</evidence>
<evidence type="ECO:0000256" key="2">
    <source>
        <dbReference type="ARBA" id="ARBA00022741"/>
    </source>
</evidence>
<dbReference type="Proteomes" id="UP000226525">
    <property type="component" value="Unassembled WGS sequence"/>
</dbReference>
<accession>A0A2D6YGL6</accession>
<dbReference type="Pfam" id="PF09180">
    <property type="entry name" value="ProRS-C_1"/>
    <property type="match status" value="1"/>
</dbReference>
<evidence type="ECO:0000256" key="8">
    <source>
        <dbReference type="HAMAP-Rule" id="MF_01571"/>
    </source>
</evidence>
<dbReference type="GO" id="GO:0017101">
    <property type="term" value="C:aminoacyl-tRNA synthetase multienzyme complex"/>
    <property type="evidence" value="ECO:0007669"/>
    <property type="project" value="TreeGrafter"/>
</dbReference>
<dbReference type="Gene3D" id="3.40.50.800">
    <property type="entry name" value="Anticodon-binding domain"/>
    <property type="match status" value="1"/>
</dbReference>
<dbReference type="PRINTS" id="PR01046">
    <property type="entry name" value="TRNASYNTHPRO"/>
</dbReference>
<dbReference type="FunFam" id="3.30.930.10:FF:000023">
    <property type="entry name" value="Proline--tRNA ligase"/>
    <property type="match status" value="1"/>
</dbReference>
<dbReference type="InterPro" id="IPR017449">
    <property type="entry name" value="Pro-tRNA_synth_II"/>
</dbReference>
<name>A0A2D6YGL6_9DELT</name>
<evidence type="ECO:0000313" key="10">
    <source>
        <dbReference type="EMBL" id="MAH62317.1"/>
    </source>
</evidence>
<feature type="domain" description="Aminoacyl-transfer RNA synthetases class-II family profile" evidence="9">
    <location>
        <begin position="38"/>
        <end position="280"/>
    </location>
</feature>
<dbReference type="InterPro" id="IPR033721">
    <property type="entry name" value="ProRS_core_arch_euk"/>
</dbReference>
<dbReference type="SUPFAM" id="SSF55681">
    <property type="entry name" value="Class II aaRS and biotin synthetases"/>
    <property type="match status" value="1"/>
</dbReference>
<dbReference type="CDD" id="cd00778">
    <property type="entry name" value="ProRS_core_arch_euk"/>
    <property type="match status" value="1"/>
</dbReference>
<comment type="similarity">
    <text evidence="7 8">Belongs to the class-II aminoacyl-tRNA synthetase family. ProS type 3 subfamily.</text>
</comment>
<keyword evidence="5 8" id="KW-0030">Aminoacyl-tRNA synthetase</keyword>